<organism evidence="1 2">
    <name type="scientific">Pseudomonas corrugata</name>
    <dbReference type="NCBI Taxonomy" id="47879"/>
    <lineage>
        <taxon>Bacteria</taxon>
        <taxon>Pseudomonadati</taxon>
        <taxon>Pseudomonadota</taxon>
        <taxon>Gammaproteobacteria</taxon>
        <taxon>Pseudomonadales</taxon>
        <taxon>Pseudomonadaceae</taxon>
        <taxon>Pseudomonas</taxon>
    </lineage>
</organism>
<accession>A0A8B6URN9</accession>
<dbReference type="AlphaFoldDB" id="A0A8B6URN9"/>
<evidence type="ECO:0000313" key="2">
    <source>
        <dbReference type="Proteomes" id="UP000663914"/>
    </source>
</evidence>
<dbReference type="RefSeq" id="WP_116643402.1">
    <property type="nucleotide sequence ID" value="NZ_CP072011.1"/>
</dbReference>
<sequence>MDMIRFNDFYLRLYRANLQQDGQALLDEFYALWSEAQIAGVDPDTLAEETKGCLRRIASTDFFVLAACAWIGDKGHHRLSKALVHEVSVQYLQHPKLVRFALSGVTEASSSAVARRLCTLSAPVPVVLGWVLSLNEDLPSTPLISATTSVVIDFLATEYPATCKRLLEAEPSPLTQSIPAKHLGERLSAESSALDALPHLTELQMSSDMRRSLSYLRRNESRAVTERAHGESLFEMFMTAQHFKYSNQVSVEYQNDHETVETMIPMFTQEMSMELPQTWIADPLLYDQKIMSLWKGADK</sequence>
<evidence type="ECO:0000313" key="1">
    <source>
        <dbReference type="EMBL" id="QTH14566.1"/>
    </source>
</evidence>
<proteinExistence type="predicted"/>
<reference evidence="1" key="2">
    <citation type="submission" date="2021-03" db="EMBL/GenBank/DDBJ databases">
        <authorList>
            <person name="Valentovich L.N."/>
            <person name="Akhremchuk A.E."/>
            <person name="Miamin V.E."/>
        </authorList>
    </citation>
    <scope>NUCLEOTIDE SEQUENCE</scope>
    <source>
        <strain evidence="1">3prime</strain>
    </source>
</reference>
<dbReference type="EMBL" id="CP072011">
    <property type="protein sequence ID" value="QTH14566.1"/>
    <property type="molecule type" value="Genomic_DNA"/>
</dbReference>
<name>A0A8B6URN9_9PSED</name>
<gene>
    <name evidence="1" type="ORF">C4C32_01250</name>
</gene>
<dbReference type="Proteomes" id="UP000663914">
    <property type="component" value="Chromosome"/>
</dbReference>
<protein>
    <submittedName>
        <fullName evidence="1">Uncharacterized protein</fullName>
    </submittedName>
</protein>
<reference evidence="1" key="1">
    <citation type="book" date="2019" name="MICROBIAL BIOTECHNOLOGY" publisher="Unknown Publisher">
        <title>Optimization of recombineering for directed mutagenesis of bacteria Pseudomonas corrugata 3'.</title>
        <authorList>
            <person name="Buinitskaja S.V."/>
            <person name="Pilipenok N."/>
            <person name="Valentovich L.N."/>
        </authorList>
    </citation>
    <scope>NUCLEOTIDE SEQUENCE</scope>
    <source>
        <strain evidence="1">3prime</strain>
    </source>
</reference>